<dbReference type="InterPro" id="IPR012337">
    <property type="entry name" value="RNaseH-like_sf"/>
</dbReference>
<accession>A0A6J1QVR9</accession>
<evidence type="ECO:0000256" key="1">
    <source>
        <dbReference type="ARBA" id="ARBA00001946"/>
    </source>
</evidence>
<evidence type="ECO:0000259" key="9">
    <source>
        <dbReference type="SMART" id="SM00479"/>
    </source>
</evidence>
<dbReference type="Proteomes" id="UP000504618">
    <property type="component" value="Unplaced"/>
</dbReference>
<dbReference type="InterPro" id="IPR054362">
    <property type="entry name" value="Exu_RNase_H-like"/>
</dbReference>
<dbReference type="GO" id="GO:0005737">
    <property type="term" value="C:cytoplasm"/>
    <property type="evidence" value="ECO:0007669"/>
    <property type="project" value="TreeGrafter"/>
</dbReference>
<keyword evidence="6" id="KW-0460">Magnesium</keyword>
<keyword evidence="10" id="KW-1185">Reference proteome</keyword>
<dbReference type="InterPro" id="IPR036397">
    <property type="entry name" value="RNaseH_sf"/>
</dbReference>
<dbReference type="GO" id="GO:0003676">
    <property type="term" value="F:nucleic acid binding"/>
    <property type="evidence" value="ECO:0007669"/>
    <property type="project" value="InterPro"/>
</dbReference>
<evidence type="ECO:0000256" key="6">
    <source>
        <dbReference type="ARBA" id="ARBA00022842"/>
    </source>
</evidence>
<organism evidence="10 11">
    <name type="scientific">Temnothorax curvispinosus</name>
    <dbReference type="NCBI Taxonomy" id="300111"/>
    <lineage>
        <taxon>Eukaryota</taxon>
        <taxon>Metazoa</taxon>
        <taxon>Ecdysozoa</taxon>
        <taxon>Arthropoda</taxon>
        <taxon>Hexapoda</taxon>
        <taxon>Insecta</taxon>
        <taxon>Pterygota</taxon>
        <taxon>Neoptera</taxon>
        <taxon>Endopterygota</taxon>
        <taxon>Hymenoptera</taxon>
        <taxon>Apocrita</taxon>
        <taxon>Aculeata</taxon>
        <taxon>Formicoidea</taxon>
        <taxon>Formicidae</taxon>
        <taxon>Myrmicinae</taxon>
        <taxon>Temnothorax</taxon>
    </lineage>
</organism>
<dbReference type="Gene3D" id="3.30.420.10">
    <property type="entry name" value="Ribonuclease H-like superfamily/Ribonuclease H"/>
    <property type="match status" value="1"/>
</dbReference>
<dbReference type="PANTHER" id="PTHR13058">
    <property type="entry name" value="THREE PRIME REPAIR EXONUCLEASE 1, 2"/>
    <property type="match status" value="1"/>
</dbReference>
<reference evidence="11" key="1">
    <citation type="submission" date="2025-08" db="UniProtKB">
        <authorList>
            <consortium name="RefSeq"/>
        </authorList>
    </citation>
    <scope>IDENTIFICATION</scope>
    <source>
        <tissue evidence="11">Whole body</tissue>
    </source>
</reference>
<evidence type="ECO:0000256" key="3">
    <source>
        <dbReference type="ARBA" id="ARBA00022723"/>
    </source>
</evidence>
<comment type="cofactor">
    <cofactor evidence="1">
        <name>Mg(2+)</name>
        <dbReference type="ChEBI" id="CHEBI:18420"/>
    </cofactor>
</comment>
<feature type="compositionally biased region" description="Basic residues" evidence="8">
    <location>
        <begin position="236"/>
        <end position="266"/>
    </location>
</feature>
<dbReference type="PANTHER" id="PTHR13058:SF22">
    <property type="entry name" value="EXODEOXYRIBONUCLEASE III"/>
    <property type="match status" value="1"/>
</dbReference>
<keyword evidence="3" id="KW-0479">Metal-binding</keyword>
<evidence type="ECO:0000313" key="10">
    <source>
        <dbReference type="Proteomes" id="UP000504618"/>
    </source>
</evidence>
<dbReference type="InterPro" id="IPR013520">
    <property type="entry name" value="Ribonucl_H"/>
</dbReference>
<dbReference type="SUPFAM" id="SSF53098">
    <property type="entry name" value="Ribonuclease H-like"/>
    <property type="match status" value="1"/>
</dbReference>
<comment type="similarity">
    <text evidence="7">Belongs to the exonuclease superfamily. TREX family.</text>
</comment>
<dbReference type="GeneID" id="112464129"/>
<evidence type="ECO:0000256" key="5">
    <source>
        <dbReference type="ARBA" id="ARBA00022839"/>
    </source>
</evidence>
<dbReference type="RefSeq" id="XP_024886714.1">
    <property type="nucleotide sequence ID" value="XM_025030946.1"/>
</dbReference>
<dbReference type="OrthoDB" id="7692185at2759"/>
<dbReference type="Pfam" id="PF20700">
    <property type="entry name" value="Mutator"/>
    <property type="match status" value="1"/>
</dbReference>
<gene>
    <name evidence="11" type="primary">LOC112464129</name>
</gene>
<feature type="domain" description="Exonuclease" evidence="9">
    <location>
        <begin position="301"/>
        <end position="485"/>
    </location>
</feature>
<dbReference type="InterPro" id="IPR040393">
    <property type="entry name" value="TREX1/2"/>
</dbReference>
<evidence type="ECO:0000256" key="7">
    <source>
        <dbReference type="ARBA" id="ARBA00025769"/>
    </source>
</evidence>
<dbReference type="Pfam" id="PF22123">
    <property type="entry name" value="Exu_RNase_H_like"/>
    <property type="match status" value="1"/>
</dbReference>
<proteinExistence type="inferred from homology"/>
<dbReference type="CDD" id="cd06127">
    <property type="entry name" value="DEDDh"/>
    <property type="match status" value="1"/>
</dbReference>
<dbReference type="InterPro" id="IPR049012">
    <property type="entry name" value="Mutator_transp_dom"/>
</dbReference>
<dbReference type="GO" id="GO:0006308">
    <property type="term" value="P:DNA catabolic process"/>
    <property type="evidence" value="ECO:0007669"/>
    <property type="project" value="TreeGrafter"/>
</dbReference>
<sequence length="497" mass="55932">MEPDIAVEIIAKNKDFKKHNVKLGTLIGDDDSSKIAAVYRECSHPVAKWSDLNHATKKLSKALWAQKVPRDVIEYLKYCFGCALKKNKGNVEATENAIKNIIPHAFDKHAKCGEWCRYAEDQENYTHNGLPGGKGLTGQTVRQTLAAIFDVFWKNADKLAPCGSSQPNEAFNSSVSAKSYKAHHYAGSESFDFRVAATVCEKNIGTKYIVDLNKKLGLSPGKVTEEFRKKKDYNQRAKRRERASKPETKRRRLFMQKQRSNKKNRAEKKEGITYSTKCGLDGITELIDSPVVSPTAPQDSPLVYFDLETTDLSVKYSEICQIAARYEDQEFSAYMVPLRSISKNAAEVTGLSVCAGEMFLHGEKVETTPFHTALQNFLQFLSNIGKDITLVAHNEFTFDARFLIRDIRAYNLWEEFTSVVYGFTDTLLVLKAKLPSRTAAKLKFTQVDLASDLFGENVAADAHNALNDVRILQRIVDKAEVTRQELMDRCDCYGADN</sequence>
<evidence type="ECO:0000256" key="4">
    <source>
        <dbReference type="ARBA" id="ARBA00022801"/>
    </source>
</evidence>
<dbReference type="AlphaFoldDB" id="A0A6J1QVR9"/>
<keyword evidence="4" id="KW-0378">Hydrolase</keyword>
<evidence type="ECO:0000256" key="2">
    <source>
        <dbReference type="ARBA" id="ARBA00022722"/>
    </source>
</evidence>
<protein>
    <submittedName>
        <fullName evidence="11">Uncharacterized protein LOC112464129</fullName>
    </submittedName>
</protein>
<dbReference type="GO" id="GO:0008296">
    <property type="term" value="F:3'-5'-DNA exonuclease activity"/>
    <property type="evidence" value="ECO:0007669"/>
    <property type="project" value="TreeGrafter"/>
</dbReference>
<name>A0A6J1QVR9_9HYME</name>
<dbReference type="GO" id="GO:0046872">
    <property type="term" value="F:metal ion binding"/>
    <property type="evidence" value="ECO:0007669"/>
    <property type="project" value="UniProtKB-KW"/>
</dbReference>
<dbReference type="SMART" id="SM00479">
    <property type="entry name" value="EXOIII"/>
    <property type="match status" value="1"/>
</dbReference>
<keyword evidence="2" id="KW-0540">Nuclease</keyword>
<feature type="region of interest" description="Disordered" evidence="8">
    <location>
        <begin position="227"/>
        <end position="269"/>
    </location>
</feature>
<evidence type="ECO:0000256" key="8">
    <source>
        <dbReference type="SAM" id="MobiDB-lite"/>
    </source>
</evidence>
<keyword evidence="5" id="KW-0269">Exonuclease</keyword>
<evidence type="ECO:0000313" key="11">
    <source>
        <dbReference type="RefSeq" id="XP_024886714.1"/>
    </source>
</evidence>